<dbReference type="Gene3D" id="3.40.50.1820">
    <property type="entry name" value="alpha/beta hydrolase"/>
    <property type="match status" value="1"/>
</dbReference>
<proteinExistence type="predicted"/>
<feature type="domain" description="AB hydrolase-1" evidence="2">
    <location>
        <begin position="17"/>
        <end position="245"/>
    </location>
</feature>
<comment type="caution">
    <text evidence="3">The sequence shown here is derived from an EMBL/GenBank/DDBJ whole genome shotgun (WGS) entry which is preliminary data.</text>
</comment>
<dbReference type="Pfam" id="PF00561">
    <property type="entry name" value="Abhydrolase_1"/>
    <property type="match status" value="1"/>
</dbReference>
<dbReference type="InterPro" id="IPR000073">
    <property type="entry name" value="AB_hydrolase_1"/>
</dbReference>
<keyword evidence="4" id="KW-1185">Reference proteome</keyword>
<sequence length="261" mass="30107">MSKLLNYKLEGKRTSSVILLLHGLFGNLDNLGILSRNFKQHYQTLSVDLRNHGLSFHSNIHNYEIMAKDVVTLLMHLDFDHIHIIGHSMGGKVAMKVATLIEKKISTLIILDISPVQYFRKQDDNMLKGLLLIKQQKLDNRSKALKILAEYIKEQSIRQFFNKSLYLNNKGIICWRFNIDAINNNYESILGWKSISLISIPTIFIKGANSDYILPKHKENIQKQLSNSEIHSISNTGHWLHVENPIQIIKIIQNFIKKIVN</sequence>
<dbReference type="eggNOG" id="COG0596">
    <property type="taxonomic scope" value="Bacteria"/>
</dbReference>
<dbReference type="PANTHER" id="PTHR46118">
    <property type="entry name" value="PROTEIN ABHD11"/>
    <property type="match status" value="1"/>
</dbReference>
<reference evidence="3 4" key="1">
    <citation type="journal article" date="2014" name="Environ. Microbiol.">
        <title>Genomic signatures of obligate host dependence in the luminous bacterial symbiont of a vertebrate.</title>
        <authorList>
            <person name="Hendry T.A."/>
            <person name="de Wet J.R."/>
            <person name="Dunlap P.V."/>
        </authorList>
    </citation>
    <scope>NUCLEOTIDE SEQUENCE [LARGE SCALE GENOMIC DNA]</scope>
    <source>
        <strain evidence="3 4">Akat1</strain>
    </source>
</reference>
<dbReference type="PANTHER" id="PTHR46118:SF4">
    <property type="entry name" value="PROTEIN ABHD11"/>
    <property type="match status" value="1"/>
</dbReference>
<dbReference type="PATRIC" id="fig|1236703.3.peg.113"/>
<dbReference type="InterPro" id="IPR029058">
    <property type="entry name" value="AB_hydrolase_fold"/>
</dbReference>
<dbReference type="STRING" id="28176.CF66_2302"/>
<evidence type="ECO:0000256" key="1">
    <source>
        <dbReference type="ARBA" id="ARBA00022801"/>
    </source>
</evidence>
<keyword evidence="1 3" id="KW-0378">Hydrolase</keyword>
<dbReference type="Proteomes" id="UP000053688">
    <property type="component" value="Unassembled WGS sequence"/>
</dbReference>
<dbReference type="EMBL" id="AMSD01000001">
    <property type="protein sequence ID" value="EPE37671.1"/>
    <property type="molecule type" value="Genomic_DNA"/>
</dbReference>
<name>S3E0F6_9GAMM</name>
<organism evidence="3 4">
    <name type="scientific">Candidatus Photodesmus katoptron Akat1</name>
    <dbReference type="NCBI Taxonomy" id="1236703"/>
    <lineage>
        <taxon>Bacteria</taxon>
        <taxon>Pseudomonadati</taxon>
        <taxon>Pseudomonadota</taxon>
        <taxon>Gammaproteobacteria</taxon>
        <taxon>Vibrionales</taxon>
        <taxon>Vibrionaceae</taxon>
        <taxon>Candidatus Photodesmus</taxon>
    </lineage>
</organism>
<dbReference type="AlphaFoldDB" id="S3E0F6"/>
<evidence type="ECO:0000313" key="4">
    <source>
        <dbReference type="Proteomes" id="UP000053688"/>
    </source>
</evidence>
<gene>
    <name evidence="3" type="ORF">O1U_0127</name>
</gene>
<evidence type="ECO:0000259" key="2">
    <source>
        <dbReference type="Pfam" id="PF00561"/>
    </source>
</evidence>
<evidence type="ECO:0000313" key="3">
    <source>
        <dbReference type="EMBL" id="EPE37671.1"/>
    </source>
</evidence>
<dbReference type="GO" id="GO:0016787">
    <property type="term" value="F:hydrolase activity"/>
    <property type="evidence" value="ECO:0007669"/>
    <property type="project" value="UniProtKB-KW"/>
</dbReference>
<dbReference type="RefSeq" id="WP_016503469.1">
    <property type="nucleotide sequence ID" value="NZ_AMSD01000001.1"/>
</dbReference>
<dbReference type="SUPFAM" id="SSF53474">
    <property type="entry name" value="alpha/beta-Hydrolases"/>
    <property type="match status" value="1"/>
</dbReference>
<protein>
    <submittedName>
        <fullName evidence="3">Alpha/beta hydrolase</fullName>
    </submittedName>
</protein>
<accession>S3E0F6</accession>